<dbReference type="AlphaFoldDB" id="A0A8D8W3R0"/>
<dbReference type="EMBL" id="HBUF01129419">
    <property type="protein sequence ID" value="CAG6643849.1"/>
    <property type="molecule type" value="Transcribed_RNA"/>
</dbReference>
<proteinExistence type="predicted"/>
<organism evidence="1">
    <name type="scientific">Cacopsylla melanoneura</name>
    <dbReference type="NCBI Taxonomy" id="428564"/>
    <lineage>
        <taxon>Eukaryota</taxon>
        <taxon>Metazoa</taxon>
        <taxon>Ecdysozoa</taxon>
        <taxon>Arthropoda</taxon>
        <taxon>Hexapoda</taxon>
        <taxon>Insecta</taxon>
        <taxon>Pterygota</taxon>
        <taxon>Neoptera</taxon>
        <taxon>Paraneoptera</taxon>
        <taxon>Hemiptera</taxon>
        <taxon>Sternorrhyncha</taxon>
        <taxon>Psylloidea</taxon>
        <taxon>Psyllidae</taxon>
        <taxon>Psyllinae</taxon>
        <taxon>Cacopsylla</taxon>
    </lineage>
</organism>
<accession>A0A8D8W3R0</accession>
<sequence length="155" mass="18468">MGREWRRPQYFILFYQQSPQKIWPRFLLIKKQNFANINNTNTLLLFPLEGEEGIIIRDLTSNKRVNNDDDGDGWRATLIRVLGSKMIRKGEKQEQQGKERNYTTIFQHSRGQHSRKYLANIYLHCFLDCYENDQIFSPLSKECNPPLPLVIFQKF</sequence>
<name>A0A8D8W3R0_9HEMI</name>
<reference evidence="1" key="1">
    <citation type="submission" date="2021-05" db="EMBL/GenBank/DDBJ databases">
        <authorList>
            <person name="Alioto T."/>
            <person name="Alioto T."/>
            <person name="Gomez Garrido J."/>
        </authorList>
    </citation>
    <scope>NUCLEOTIDE SEQUENCE</scope>
</reference>
<evidence type="ECO:0000313" key="1">
    <source>
        <dbReference type="EMBL" id="CAG6643850.1"/>
    </source>
</evidence>
<protein>
    <submittedName>
        <fullName evidence="1">Uncharacterized protein</fullName>
    </submittedName>
</protein>
<dbReference type="EMBL" id="HBUF01129420">
    <property type="protein sequence ID" value="CAG6643850.1"/>
    <property type="molecule type" value="Transcribed_RNA"/>
</dbReference>